<protein>
    <recommendedName>
        <fullName evidence="3">F-box domain-containing protein</fullName>
    </recommendedName>
</protein>
<dbReference type="EMBL" id="KV878214">
    <property type="protein sequence ID" value="OJJ32606.1"/>
    <property type="molecule type" value="Genomic_DNA"/>
</dbReference>
<organism evidence="1 2">
    <name type="scientific">Aspergillus wentii DTO 134E9</name>
    <dbReference type="NCBI Taxonomy" id="1073089"/>
    <lineage>
        <taxon>Eukaryota</taxon>
        <taxon>Fungi</taxon>
        <taxon>Dikarya</taxon>
        <taxon>Ascomycota</taxon>
        <taxon>Pezizomycotina</taxon>
        <taxon>Eurotiomycetes</taxon>
        <taxon>Eurotiomycetidae</taxon>
        <taxon>Eurotiales</taxon>
        <taxon>Aspergillaceae</taxon>
        <taxon>Aspergillus</taxon>
        <taxon>Aspergillus subgen. Cremei</taxon>
    </lineage>
</organism>
<dbReference type="AlphaFoldDB" id="A0A1L9RCG1"/>
<dbReference type="STRING" id="1073089.A0A1L9RCG1"/>
<dbReference type="RefSeq" id="XP_040686283.1">
    <property type="nucleotide sequence ID" value="XM_040835826.1"/>
</dbReference>
<proteinExistence type="predicted"/>
<dbReference type="GeneID" id="63751674"/>
<name>A0A1L9RCG1_ASPWE</name>
<evidence type="ECO:0000313" key="1">
    <source>
        <dbReference type="EMBL" id="OJJ32606.1"/>
    </source>
</evidence>
<dbReference type="Gene3D" id="3.80.10.10">
    <property type="entry name" value="Ribonuclease Inhibitor"/>
    <property type="match status" value="1"/>
</dbReference>
<dbReference type="OrthoDB" id="4505556at2759"/>
<keyword evidence="2" id="KW-1185">Reference proteome</keyword>
<dbReference type="VEuPathDB" id="FungiDB:ASPWEDRAFT_42624"/>
<dbReference type="InterPro" id="IPR032675">
    <property type="entry name" value="LRR_dom_sf"/>
</dbReference>
<gene>
    <name evidence="1" type="ORF">ASPWEDRAFT_42624</name>
</gene>
<evidence type="ECO:0000313" key="2">
    <source>
        <dbReference type="Proteomes" id="UP000184383"/>
    </source>
</evidence>
<sequence>MQLPVEIIDLITSFVEHPLEDDRYTLCPVDKYNPNSVHDLSSLRLVNAIFSYCATPRLFRIVHATYSAHDSEKGCRPLSRLRGISRSYCAPFVRHVEVGLDGPWKSTPGYEAYIQSLQVLLPDCLGRLPNLAVLNFHGPSYSHSHADPLFSWEKISCLTNRAVQTLGDTPLPKLRDLTLALPLTASFRSFLAVPDREQEAIHNVLKQLEHLRVEICDNTGSGGKRYMRTPLSEAKSVLPNREHASHLFNCIELAGSLTSLEIRSTDVLDLDTLSLSNQDHLQILSLCNVSISSDCLISLLGQCTDTISRIAFNRVELKSGTWQDILCRISQLPSLQYFSIVSSGYSKTGESCDLSLGFSLMMDASRDIETCNPLDYNALGDVQRRVNRNRAAGGLAAMGPCEYRRTEMRSLEDALKRKYT</sequence>
<reference evidence="2" key="1">
    <citation type="journal article" date="2017" name="Genome Biol.">
        <title>Comparative genomics reveals high biological diversity and specific adaptations in the industrially and medically important fungal genus Aspergillus.</title>
        <authorList>
            <person name="de Vries R.P."/>
            <person name="Riley R."/>
            <person name="Wiebenga A."/>
            <person name="Aguilar-Osorio G."/>
            <person name="Amillis S."/>
            <person name="Uchima C.A."/>
            <person name="Anderluh G."/>
            <person name="Asadollahi M."/>
            <person name="Askin M."/>
            <person name="Barry K."/>
            <person name="Battaglia E."/>
            <person name="Bayram O."/>
            <person name="Benocci T."/>
            <person name="Braus-Stromeyer S.A."/>
            <person name="Caldana C."/>
            <person name="Canovas D."/>
            <person name="Cerqueira G.C."/>
            <person name="Chen F."/>
            <person name="Chen W."/>
            <person name="Choi C."/>
            <person name="Clum A."/>
            <person name="Dos Santos R.A."/>
            <person name="Damasio A.R."/>
            <person name="Diallinas G."/>
            <person name="Emri T."/>
            <person name="Fekete E."/>
            <person name="Flipphi M."/>
            <person name="Freyberg S."/>
            <person name="Gallo A."/>
            <person name="Gournas C."/>
            <person name="Habgood R."/>
            <person name="Hainaut M."/>
            <person name="Harispe M.L."/>
            <person name="Henrissat B."/>
            <person name="Hilden K.S."/>
            <person name="Hope R."/>
            <person name="Hossain A."/>
            <person name="Karabika E."/>
            <person name="Karaffa L."/>
            <person name="Karanyi Z."/>
            <person name="Krasevec N."/>
            <person name="Kuo A."/>
            <person name="Kusch H."/>
            <person name="LaButti K."/>
            <person name="Lagendijk E.L."/>
            <person name="Lapidus A."/>
            <person name="Levasseur A."/>
            <person name="Lindquist E."/>
            <person name="Lipzen A."/>
            <person name="Logrieco A.F."/>
            <person name="MacCabe A."/>
            <person name="Maekelae M.R."/>
            <person name="Malavazi I."/>
            <person name="Melin P."/>
            <person name="Meyer V."/>
            <person name="Mielnichuk N."/>
            <person name="Miskei M."/>
            <person name="Molnar A.P."/>
            <person name="Mule G."/>
            <person name="Ngan C.Y."/>
            <person name="Orejas M."/>
            <person name="Orosz E."/>
            <person name="Ouedraogo J.P."/>
            <person name="Overkamp K.M."/>
            <person name="Park H.-S."/>
            <person name="Perrone G."/>
            <person name="Piumi F."/>
            <person name="Punt P.J."/>
            <person name="Ram A.F."/>
            <person name="Ramon A."/>
            <person name="Rauscher S."/>
            <person name="Record E."/>
            <person name="Riano-Pachon D.M."/>
            <person name="Robert V."/>
            <person name="Roehrig J."/>
            <person name="Ruller R."/>
            <person name="Salamov A."/>
            <person name="Salih N.S."/>
            <person name="Samson R.A."/>
            <person name="Sandor E."/>
            <person name="Sanguinetti M."/>
            <person name="Schuetze T."/>
            <person name="Sepcic K."/>
            <person name="Shelest E."/>
            <person name="Sherlock G."/>
            <person name="Sophianopoulou V."/>
            <person name="Squina F.M."/>
            <person name="Sun H."/>
            <person name="Susca A."/>
            <person name="Todd R.B."/>
            <person name="Tsang A."/>
            <person name="Unkles S.E."/>
            <person name="van de Wiele N."/>
            <person name="van Rossen-Uffink D."/>
            <person name="Oliveira J.V."/>
            <person name="Vesth T.C."/>
            <person name="Visser J."/>
            <person name="Yu J.-H."/>
            <person name="Zhou M."/>
            <person name="Andersen M.R."/>
            <person name="Archer D.B."/>
            <person name="Baker S.E."/>
            <person name="Benoit I."/>
            <person name="Brakhage A.A."/>
            <person name="Braus G.H."/>
            <person name="Fischer R."/>
            <person name="Frisvad J.C."/>
            <person name="Goldman G.H."/>
            <person name="Houbraken J."/>
            <person name="Oakley B."/>
            <person name="Pocsi I."/>
            <person name="Scazzocchio C."/>
            <person name="Seiboth B."/>
            <person name="vanKuyk P.A."/>
            <person name="Wortman J."/>
            <person name="Dyer P.S."/>
            <person name="Grigoriev I.V."/>
        </authorList>
    </citation>
    <scope>NUCLEOTIDE SEQUENCE [LARGE SCALE GENOMIC DNA]</scope>
    <source>
        <strain evidence="2">DTO 134E9</strain>
    </source>
</reference>
<dbReference type="SUPFAM" id="SSF52047">
    <property type="entry name" value="RNI-like"/>
    <property type="match status" value="1"/>
</dbReference>
<evidence type="ECO:0008006" key="3">
    <source>
        <dbReference type="Google" id="ProtNLM"/>
    </source>
</evidence>
<accession>A0A1L9RCG1</accession>
<dbReference type="Proteomes" id="UP000184383">
    <property type="component" value="Unassembled WGS sequence"/>
</dbReference>